<keyword evidence="4" id="KW-1185">Reference proteome</keyword>
<evidence type="ECO:0000256" key="1">
    <source>
        <dbReference type="SAM" id="Coils"/>
    </source>
</evidence>
<organism evidence="3 4">
    <name type="scientific">Durusdinium trenchii</name>
    <dbReference type="NCBI Taxonomy" id="1381693"/>
    <lineage>
        <taxon>Eukaryota</taxon>
        <taxon>Sar</taxon>
        <taxon>Alveolata</taxon>
        <taxon>Dinophyceae</taxon>
        <taxon>Suessiales</taxon>
        <taxon>Symbiodiniaceae</taxon>
        <taxon>Durusdinium</taxon>
    </lineage>
</organism>
<dbReference type="EMBL" id="CAXAMM010024335">
    <property type="protein sequence ID" value="CAK9055054.1"/>
    <property type="molecule type" value="Genomic_DNA"/>
</dbReference>
<feature type="coiled-coil region" evidence="1">
    <location>
        <begin position="44"/>
        <end position="124"/>
    </location>
</feature>
<comment type="caution">
    <text evidence="3">The sequence shown here is derived from an EMBL/GenBank/DDBJ whole genome shotgun (WGS) entry which is preliminary data.</text>
</comment>
<accession>A0ABP0MWG1</accession>
<sequence>MAEKLFQKPKVYDPTMAERVPPVNSKQQMMDLGFDEIENNAGLYPELEEKCGHLAEQLDAAQLKVKTLEENLEKAKVDEAKTSQKLQSFQQVNRSQTALVRGELQKTRKKLAHMQSVAQRLRDQAAWFQSKSPNLSLPEELRSLPTEEDAAEDHAELVQLHERWEKVRNIGIGTWRVKHYRKSRVETCLLVSFNIVFLFLPPPTYYWNFLCV</sequence>
<keyword evidence="2" id="KW-0812">Transmembrane</keyword>
<protein>
    <submittedName>
        <fullName evidence="3">Kinesin-like protein KIFC3</fullName>
    </submittedName>
</protein>
<keyword evidence="2" id="KW-1133">Transmembrane helix</keyword>
<reference evidence="3 4" key="1">
    <citation type="submission" date="2024-02" db="EMBL/GenBank/DDBJ databases">
        <authorList>
            <person name="Chen Y."/>
            <person name="Shah S."/>
            <person name="Dougan E. K."/>
            <person name="Thang M."/>
            <person name="Chan C."/>
        </authorList>
    </citation>
    <scope>NUCLEOTIDE SEQUENCE [LARGE SCALE GENOMIC DNA]</scope>
</reference>
<feature type="transmembrane region" description="Helical" evidence="2">
    <location>
        <begin position="188"/>
        <end position="207"/>
    </location>
</feature>
<keyword evidence="1" id="KW-0175">Coiled coil</keyword>
<gene>
    <name evidence="3" type="ORF">SCF082_LOCUS29821</name>
</gene>
<evidence type="ECO:0000313" key="4">
    <source>
        <dbReference type="Proteomes" id="UP001642464"/>
    </source>
</evidence>
<evidence type="ECO:0000256" key="2">
    <source>
        <dbReference type="SAM" id="Phobius"/>
    </source>
</evidence>
<evidence type="ECO:0000313" key="3">
    <source>
        <dbReference type="EMBL" id="CAK9055054.1"/>
    </source>
</evidence>
<name>A0ABP0MWG1_9DINO</name>
<keyword evidence="2" id="KW-0472">Membrane</keyword>
<dbReference type="Proteomes" id="UP001642464">
    <property type="component" value="Unassembled WGS sequence"/>
</dbReference>
<proteinExistence type="predicted"/>